<dbReference type="InterPro" id="IPR036273">
    <property type="entry name" value="CRAL/TRIO_N_dom_sf"/>
</dbReference>
<gene>
    <name evidence="3" type="primary">PDR16</name>
    <name evidence="3" type="ORF">LTR24_003673</name>
</gene>
<dbReference type="CDD" id="cd00170">
    <property type="entry name" value="SEC14"/>
    <property type="match status" value="1"/>
</dbReference>
<reference evidence="3 4" key="1">
    <citation type="submission" date="2023-08" db="EMBL/GenBank/DDBJ databases">
        <title>Black Yeasts Isolated from many extreme environments.</title>
        <authorList>
            <person name="Coleine C."/>
            <person name="Stajich J.E."/>
            <person name="Selbmann L."/>
        </authorList>
    </citation>
    <scope>NUCLEOTIDE SEQUENCE [LARGE SCALE GENOMIC DNA]</scope>
    <source>
        <strain evidence="3 4">CCFEE 5885</strain>
    </source>
</reference>
<dbReference type="InterPro" id="IPR001251">
    <property type="entry name" value="CRAL-TRIO_dom"/>
</dbReference>
<dbReference type="InterPro" id="IPR052578">
    <property type="entry name" value="PI_Transfer_CRAL-TRIO"/>
</dbReference>
<dbReference type="PROSITE" id="PS50191">
    <property type="entry name" value="CRAL_TRIO"/>
    <property type="match status" value="1"/>
</dbReference>
<evidence type="ECO:0000313" key="3">
    <source>
        <dbReference type="EMBL" id="KAK5094299.1"/>
    </source>
</evidence>
<dbReference type="EMBL" id="JAVRRG010000035">
    <property type="protein sequence ID" value="KAK5094299.1"/>
    <property type="molecule type" value="Genomic_DNA"/>
</dbReference>
<dbReference type="SUPFAM" id="SSF52087">
    <property type="entry name" value="CRAL/TRIO domain"/>
    <property type="match status" value="1"/>
</dbReference>
<dbReference type="SMART" id="SM00516">
    <property type="entry name" value="SEC14"/>
    <property type="match status" value="1"/>
</dbReference>
<organism evidence="3 4">
    <name type="scientific">Lithohypha guttulata</name>
    <dbReference type="NCBI Taxonomy" id="1690604"/>
    <lineage>
        <taxon>Eukaryota</taxon>
        <taxon>Fungi</taxon>
        <taxon>Dikarya</taxon>
        <taxon>Ascomycota</taxon>
        <taxon>Pezizomycotina</taxon>
        <taxon>Eurotiomycetes</taxon>
        <taxon>Chaetothyriomycetidae</taxon>
        <taxon>Chaetothyriales</taxon>
        <taxon>Trichomeriaceae</taxon>
        <taxon>Lithohypha</taxon>
    </lineage>
</organism>
<dbReference type="SMART" id="SM01100">
    <property type="entry name" value="CRAL_TRIO_N"/>
    <property type="match status" value="1"/>
</dbReference>
<keyword evidence="4" id="KW-1185">Reference proteome</keyword>
<dbReference type="PANTHER" id="PTHR45824:SF29">
    <property type="entry name" value="GH16843P"/>
    <property type="match status" value="1"/>
</dbReference>
<comment type="caution">
    <text evidence="3">The sequence shown here is derived from an EMBL/GenBank/DDBJ whole genome shotgun (WGS) entry which is preliminary data.</text>
</comment>
<proteinExistence type="predicted"/>
<evidence type="ECO:0000256" key="1">
    <source>
        <dbReference type="SAM" id="MobiDB-lite"/>
    </source>
</evidence>
<dbReference type="SUPFAM" id="SSF46938">
    <property type="entry name" value="CRAL/TRIO N-terminal domain"/>
    <property type="match status" value="1"/>
</dbReference>
<dbReference type="Gene3D" id="3.40.525.10">
    <property type="entry name" value="CRAL-TRIO lipid binding domain"/>
    <property type="match status" value="1"/>
</dbReference>
<sequence length="410" mass="46570">MTKDTEFIKRRVALITLQQSYLYAMNRQDSGDVFKTPPQVPGEAPVLAIESLSLNQPPQVDGSSASKPITSNGADHPALKRVDTHTADLKLPISSNGAAVVNTPLAKPLDDAKPLERPSPTADQLKKYETLLASVSKWTEIPESTAKGAKKSPIREYERMFLTRECLFRYLRATTWKVDQAETRLLNTLIWRRGYGTDSFTADYISIENETGKQVVLGWDIHARPVCYLRPSKQNTEKSDRQIEHLVYMLERTIDLMPPGQETLALLINFAETKSGQGATVAQGRQTLNILQNHYPERLGRALVGNVPWVIWGFFKMITPFIDPVTKEKIKFNEDFSKYVPRDQLMKDANGNVNFQYDHAAYWPALNKLAEMKRTAYRERWEAAGKRIGEYELYLRGGDQRPLAEVETEH</sequence>
<evidence type="ECO:0000259" key="2">
    <source>
        <dbReference type="PROSITE" id="PS50191"/>
    </source>
</evidence>
<dbReference type="InterPro" id="IPR036865">
    <property type="entry name" value="CRAL-TRIO_dom_sf"/>
</dbReference>
<accession>A0ABR0KE76</accession>
<name>A0ABR0KE76_9EURO</name>
<dbReference type="Pfam" id="PF03765">
    <property type="entry name" value="CRAL_TRIO_N"/>
    <property type="match status" value="1"/>
</dbReference>
<dbReference type="Pfam" id="PF00650">
    <property type="entry name" value="CRAL_TRIO"/>
    <property type="match status" value="1"/>
</dbReference>
<protein>
    <submittedName>
        <fullName evidence="3">Phosphatidylinositol transfer protein (PITP)</fullName>
    </submittedName>
</protein>
<feature type="domain" description="CRAL-TRIO" evidence="2">
    <location>
        <begin position="204"/>
        <end position="357"/>
    </location>
</feature>
<evidence type="ECO:0000313" key="4">
    <source>
        <dbReference type="Proteomes" id="UP001345013"/>
    </source>
</evidence>
<feature type="region of interest" description="Disordered" evidence="1">
    <location>
        <begin position="55"/>
        <end position="77"/>
    </location>
</feature>
<dbReference type="InterPro" id="IPR011074">
    <property type="entry name" value="CRAL/TRIO_N_dom"/>
</dbReference>
<dbReference type="Proteomes" id="UP001345013">
    <property type="component" value="Unassembled WGS sequence"/>
</dbReference>
<dbReference type="PANTHER" id="PTHR45824">
    <property type="entry name" value="GH16843P"/>
    <property type="match status" value="1"/>
</dbReference>
<feature type="compositionally biased region" description="Polar residues" evidence="1">
    <location>
        <begin position="55"/>
        <end position="73"/>
    </location>
</feature>